<feature type="domain" description="ATP-grasp fold RimK-type" evidence="2">
    <location>
        <begin position="2"/>
        <end position="49"/>
    </location>
</feature>
<dbReference type="Gene3D" id="3.30.470.20">
    <property type="entry name" value="ATP-grasp fold, B domain"/>
    <property type="match status" value="1"/>
</dbReference>
<dbReference type="Proteomes" id="UP000033054">
    <property type="component" value="Chromosome"/>
</dbReference>
<name>A0A0E3ZWH1_9BACT</name>
<dbReference type="PATRIC" id="fig|1379870.5.peg.2837"/>
<evidence type="ECO:0000313" key="4">
    <source>
        <dbReference type="Proteomes" id="UP000033054"/>
    </source>
</evidence>
<keyword evidence="4" id="KW-1185">Reference proteome</keyword>
<dbReference type="HOGENOM" id="CLU_2013829_0_0_10"/>
<accession>A0A0E3ZWH1</accession>
<evidence type="ECO:0000256" key="1">
    <source>
        <dbReference type="SAM" id="MobiDB-lite"/>
    </source>
</evidence>
<dbReference type="SUPFAM" id="SSF56059">
    <property type="entry name" value="Glutathione synthetase ATP-binding domain-like"/>
    <property type="match status" value="1"/>
</dbReference>
<sequence length="123" mass="13932">MCIKASKAVGLEFSGVDLIREKMGKTYVTEVNGNPGTGIIDITKKNHFADLIKFIETKSKKKENIPAPVPLPDADKDDKQHQENEEEASLKRYKELSVKQEKSRLDYNESALLSFFKKKFGNI</sequence>
<dbReference type="InterPro" id="IPR013651">
    <property type="entry name" value="ATP-grasp_RimK-type"/>
</dbReference>
<protein>
    <recommendedName>
        <fullName evidence="2">ATP-grasp fold RimK-type domain-containing protein</fullName>
    </recommendedName>
</protein>
<feature type="region of interest" description="Disordered" evidence="1">
    <location>
        <begin position="63"/>
        <end position="92"/>
    </location>
</feature>
<reference evidence="3 4" key="1">
    <citation type="journal article" date="2014" name="Curr. Microbiol.">
        <title>Spirosoma radiotolerans sp. nov., a gamma-radiation-resistant bacterium isolated from gamma ray-irradiated soil.</title>
        <authorList>
            <person name="Lee J.J."/>
            <person name="Srinivasan S."/>
            <person name="Lim S."/>
            <person name="Joe M."/>
            <person name="Im S."/>
            <person name="Bae S.I."/>
            <person name="Park K.R."/>
            <person name="Han J.H."/>
            <person name="Park S.H."/>
            <person name="Joo B.M."/>
            <person name="Park S.J."/>
            <person name="Kim M.K."/>
        </authorList>
    </citation>
    <scope>NUCLEOTIDE SEQUENCE [LARGE SCALE GENOMIC DNA]</scope>
    <source>
        <strain evidence="3 4">DG5A</strain>
    </source>
</reference>
<gene>
    <name evidence="3" type="ORF">SD10_13045</name>
</gene>
<proteinExistence type="predicted"/>
<dbReference type="AlphaFoldDB" id="A0A0E3ZWH1"/>
<dbReference type="EMBL" id="CP010429">
    <property type="protein sequence ID" value="AKD55688.1"/>
    <property type="molecule type" value="Genomic_DNA"/>
</dbReference>
<dbReference type="KEGG" id="srd:SD10_13045"/>
<evidence type="ECO:0000313" key="3">
    <source>
        <dbReference type="EMBL" id="AKD55688.1"/>
    </source>
</evidence>
<dbReference type="Pfam" id="PF08443">
    <property type="entry name" value="RimK"/>
    <property type="match status" value="1"/>
</dbReference>
<feature type="compositionally biased region" description="Basic and acidic residues" evidence="1">
    <location>
        <begin position="73"/>
        <end position="92"/>
    </location>
</feature>
<dbReference type="STRING" id="1379870.SD10_13045"/>
<organism evidence="3 4">
    <name type="scientific">Spirosoma radiotolerans</name>
    <dbReference type="NCBI Taxonomy" id="1379870"/>
    <lineage>
        <taxon>Bacteria</taxon>
        <taxon>Pseudomonadati</taxon>
        <taxon>Bacteroidota</taxon>
        <taxon>Cytophagia</taxon>
        <taxon>Cytophagales</taxon>
        <taxon>Cytophagaceae</taxon>
        <taxon>Spirosoma</taxon>
    </lineage>
</organism>
<evidence type="ECO:0000259" key="2">
    <source>
        <dbReference type="Pfam" id="PF08443"/>
    </source>
</evidence>